<dbReference type="OrthoDB" id="4207519at2759"/>
<gene>
    <name evidence="2" type="ordered locus">Ecym_6048</name>
</gene>
<reference evidence="3" key="1">
    <citation type="journal article" date="2012" name="G3 (Bethesda)">
        <title>Pichia sorbitophila, an interspecies yeast hybrid reveals early steps of genome resolution following polyploidization.</title>
        <authorList>
            <person name="Leh Louis V."/>
            <person name="Despons L."/>
            <person name="Friedrich A."/>
            <person name="Martin T."/>
            <person name="Durrens P."/>
            <person name="Casaregola S."/>
            <person name="Neuveglise C."/>
            <person name="Fairhead C."/>
            <person name="Marck C."/>
            <person name="Cruz J.A."/>
            <person name="Straub M.L."/>
            <person name="Kugler V."/>
            <person name="Sacerdot C."/>
            <person name="Uzunov Z."/>
            <person name="Thierry A."/>
            <person name="Weiss S."/>
            <person name="Bleykasten C."/>
            <person name="De Montigny J."/>
            <person name="Jacques N."/>
            <person name="Jung P."/>
            <person name="Lemaire M."/>
            <person name="Mallet S."/>
            <person name="Morel G."/>
            <person name="Richard G.F."/>
            <person name="Sarkar A."/>
            <person name="Savel G."/>
            <person name="Schacherer J."/>
            <person name="Seret M.L."/>
            <person name="Talla E."/>
            <person name="Samson G."/>
            <person name="Jubin C."/>
            <person name="Poulain J."/>
            <person name="Vacherie B."/>
            <person name="Barbe V."/>
            <person name="Pelletier E."/>
            <person name="Sherman D.J."/>
            <person name="Westhof E."/>
            <person name="Weissenbach J."/>
            <person name="Baret P.V."/>
            <person name="Wincker P."/>
            <person name="Gaillardin C."/>
            <person name="Dujon B."/>
            <person name="Souciet J.L."/>
        </authorList>
    </citation>
    <scope>NUCLEOTIDE SEQUENCE [LARGE SCALE GENOMIC DNA]</scope>
    <source>
        <strain evidence="3">CBS 270.75 / DBVPG 7215 / KCTC 17166 / NRRL Y-17582</strain>
    </source>
</reference>
<evidence type="ECO:0000313" key="3">
    <source>
        <dbReference type="Proteomes" id="UP000006790"/>
    </source>
</evidence>
<keyword evidence="3" id="KW-1185">Reference proteome</keyword>
<dbReference type="EMBL" id="CP002502">
    <property type="protein sequence ID" value="AET40451.1"/>
    <property type="molecule type" value="Genomic_DNA"/>
</dbReference>
<sequence>MSMQVNQINSSGGAGTATATAPSTSVNGCDVSGDLLEAEFVDPSLSMSTTLPANKEVRIQLALQYFKQQQQRDLPSQNTSMTIGGVHRSATGGHAPRPKQSLRQIAMFFQIPKSTLYDRLKNSKKQRSTSNSVGPTTKTVPKVRVASNSNSNSTSHLIQMKLDPAREEQLFLYLRKVCLAYGNLPNLVQLKFLVSQEIKHITLGRKWVSNFIKRHNDQIIYGWEVFHNPIKFEDFKKWKNQFTFLWIWFVPLLQEIMRKCMSNGEVFYYLVRVPISYEVLASCFIGFKVDPDMTLGLAFEPELVTFRNNNSSLMHKEERIKTLNGILQKCYRKLPHNAKLVVFEGFNDQYHWDFEDCIRLVNPENFIALPWGRHILSRLIEFGPELVRIYDPQTVKLSWNETHFKLQDIKTELKMFMSLSTDTSSAIDISLPALSATSAPPSRPIDIELQATNTAATAAVSVDDDEDENNDDNGDNENDNDNDAASVAVAILEHQSAATHTAAATATTSPPIACTDALPQQLKDIVATIDDHEDQLYNNLRDPNSKVILNNIFNRLRSVVDNDTS</sequence>
<feature type="compositionally biased region" description="Polar residues" evidence="1">
    <location>
        <begin position="128"/>
        <end position="139"/>
    </location>
</feature>
<dbReference type="RefSeq" id="XP_003647268.1">
    <property type="nucleotide sequence ID" value="XM_003647220.1"/>
</dbReference>
<dbReference type="eggNOG" id="ENOG502RC7S">
    <property type="taxonomic scope" value="Eukaryota"/>
</dbReference>
<dbReference type="HOGENOM" id="CLU_471071_0_0_1"/>
<name>G8JUX2_ERECY</name>
<accession>G8JUX2</accession>
<feature type="region of interest" description="Disordered" evidence="1">
    <location>
        <begin position="1"/>
        <end position="24"/>
    </location>
</feature>
<protein>
    <submittedName>
        <fullName evidence="2">Uncharacterized protein</fullName>
    </submittedName>
</protein>
<feature type="region of interest" description="Disordered" evidence="1">
    <location>
        <begin position="120"/>
        <end position="150"/>
    </location>
</feature>
<evidence type="ECO:0000256" key="1">
    <source>
        <dbReference type="SAM" id="MobiDB-lite"/>
    </source>
</evidence>
<feature type="region of interest" description="Disordered" evidence="1">
    <location>
        <begin position="459"/>
        <end position="482"/>
    </location>
</feature>
<organism evidence="2 3">
    <name type="scientific">Eremothecium cymbalariae (strain CBS 270.75 / DBVPG 7215 / KCTC 17166 / NRRL Y-17582)</name>
    <name type="common">Yeast</name>
    <dbReference type="NCBI Taxonomy" id="931890"/>
    <lineage>
        <taxon>Eukaryota</taxon>
        <taxon>Fungi</taxon>
        <taxon>Dikarya</taxon>
        <taxon>Ascomycota</taxon>
        <taxon>Saccharomycotina</taxon>
        <taxon>Saccharomycetes</taxon>
        <taxon>Saccharomycetales</taxon>
        <taxon>Saccharomycetaceae</taxon>
        <taxon>Eremothecium</taxon>
    </lineage>
</organism>
<proteinExistence type="predicted"/>
<dbReference type="InParanoid" id="G8JUX2"/>
<evidence type="ECO:0000313" key="2">
    <source>
        <dbReference type="EMBL" id="AET40451.1"/>
    </source>
</evidence>
<dbReference type="Proteomes" id="UP000006790">
    <property type="component" value="Chromosome 6"/>
</dbReference>
<dbReference type="KEGG" id="erc:Ecym_6048"/>
<dbReference type="OMA" id="WDFEDCI"/>
<dbReference type="GeneID" id="11468796"/>
<dbReference type="AlphaFoldDB" id="G8JUX2"/>
<feature type="compositionally biased region" description="Acidic residues" evidence="1">
    <location>
        <begin position="462"/>
        <end position="482"/>
    </location>
</feature>